<dbReference type="EMBL" id="JAGIZQ010000003">
    <property type="protein sequence ID" value="KAH6636622.1"/>
    <property type="molecule type" value="Genomic_DNA"/>
</dbReference>
<reference evidence="1 2" key="1">
    <citation type="journal article" date="2021" name="Nat. Commun.">
        <title>Genetic determinants of endophytism in the Arabidopsis root mycobiome.</title>
        <authorList>
            <person name="Mesny F."/>
            <person name="Miyauchi S."/>
            <person name="Thiergart T."/>
            <person name="Pickel B."/>
            <person name="Atanasova L."/>
            <person name="Karlsson M."/>
            <person name="Huettel B."/>
            <person name="Barry K.W."/>
            <person name="Haridas S."/>
            <person name="Chen C."/>
            <person name="Bauer D."/>
            <person name="Andreopoulos W."/>
            <person name="Pangilinan J."/>
            <person name="LaButti K."/>
            <person name="Riley R."/>
            <person name="Lipzen A."/>
            <person name="Clum A."/>
            <person name="Drula E."/>
            <person name="Henrissat B."/>
            <person name="Kohler A."/>
            <person name="Grigoriev I.V."/>
            <person name="Martin F.M."/>
            <person name="Hacquard S."/>
        </authorList>
    </citation>
    <scope>NUCLEOTIDE SEQUENCE [LARGE SCALE GENOMIC DNA]</scope>
    <source>
        <strain evidence="1 2">MPI-SDFR-AT-0079</strain>
    </source>
</reference>
<protein>
    <submittedName>
        <fullName evidence="1">Uncharacterized protein</fullName>
    </submittedName>
</protein>
<evidence type="ECO:0000313" key="1">
    <source>
        <dbReference type="EMBL" id="KAH6636622.1"/>
    </source>
</evidence>
<gene>
    <name evidence="1" type="ORF">F5144DRAFT_611337</name>
</gene>
<proteinExistence type="predicted"/>
<comment type="caution">
    <text evidence="1">The sequence shown here is derived from an EMBL/GenBank/DDBJ whole genome shotgun (WGS) entry which is preliminary data.</text>
</comment>
<organism evidence="1 2">
    <name type="scientific">Chaetomium tenue</name>
    <dbReference type="NCBI Taxonomy" id="1854479"/>
    <lineage>
        <taxon>Eukaryota</taxon>
        <taxon>Fungi</taxon>
        <taxon>Dikarya</taxon>
        <taxon>Ascomycota</taxon>
        <taxon>Pezizomycotina</taxon>
        <taxon>Sordariomycetes</taxon>
        <taxon>Sordariomycetidae</taxon>
        <taxon>Sordariales</taxon>
        <taxon>Chaetomiaceae</taxon>
        <taxon>Chaetomium</taxon>
    </lineage>
</organism>
<evidence type="ECO:0000313" key="2">
    <source>
        <dbReference type="Proteomes" id="UP000724584"/>
    </source>
</evidence>
<sequence>MDDQLPWTLSLLTDILPPDTLLYLAHLQTTLLSPTGPLQPLRTLLTHLLTLLTPLLTTALDRLTTILSSSPNIVAATVLLLLAIAVLQILALVRRIVLFWTRVAFRLLFWAAVALVVSWAWQRGVERSVRDVAVVGGKVAGWLAGAGQAWWVEYEKAQGQYQQQQGQRPMGRQGGGL</sequence>
<dbReference type="Proteomes" id="UP000724584">
    <property type="component" value="Unassembled WGS sequence"/>
</dbReference>
<keyword evidence="2" id="KW-1185">Reference proteome</keyword>
<name>A0ACB7PE91_9PEZI</name>
<accession>A0ACB7PE91</accession>